<dbReference type="Proteomes" id="UP000691718">
    <property type="component" value="Unassembled WGS sequence"/>
</dbReference>
<dbReference type="EMBL" id="CAJQZP010000885">
    <property type="protein sequence ID" value="CAG4993770.1"/>
    <property type="molecule type" value="Genomic_DNA"/>
</dbReference>
<proteinExistence type="predicted"/>
<sequence>MAVGAAAAGTQSEPIGYAIEKEHAIGAHRLRERERARKRSRSAPFITSHEARSGIFNDKKGANAKINFTTITQNTVSNVIKICSPLRAGLCERTLKNKIRLQFEVFIDWIVF</sequence>
<evidence type="ECO:0000313" key="1">
    <source>
        <dbReference type="EMBL" id="CAG4993770.1"/>
    </source>
</evidence>
<keyword evidence="2" id="KW-1185">Reference proteome</keyword>
<protein>
    <submittedName>
        <fullName evidence="1">(apollo) hypothetical protein</fullName>
    </submittedName>
</protein>
<organism evidence="1 2">
    <name type="scientific">Parnassius apollo</name>
    <name type="common">Apollo butterfly</name>
    <name type="synonym">Papilio apollo</name>
    <dbReference type="NCBI Taxonomy" id="110799"/>
    <lineage>
        <taxon>Eukaryota</taxon>
        <taxon>Metazoa</taxon>
        <taxon>Ecdysozoa</taxon>
        <taxon>Arthropoda</taxon>
        <taxon>Hexapoda</taxon>
        <taxon>Insecta</taxon>
        <taxon>Pterygota</taxon>
        <taxon>Neoptera</taxon>
        <taxon>Endopterygota</taxon>
        <taxon>Lepidoptera</taxon>
        <taxon>Glossata</taxon>
        <taxon>Ditrysia</taxon>
        <taxon>Papilionoidea</taxon>
        <taxon>Papilionidae</taxon>
        <taxon>Parnassiinae</taxon>
        <taxon>Parnassini</taxon>
        <taxon>Parnassius</taxon>
        <taxon>Parnassius</taxon>
    </lineage>
</organism>
<reference evidence="1" key="1">
    <citation type="submission" date="2021-04" db="EMBL/GenBank/DDBJ databases">
        <authorList>
            <person name="Tunstrom K."/>
        </authorList>
    </citation>
    <scope>NUCLEOTIDE SEQUENCE</scope>
</reference>
<accession>A0A8S3X006</accession>
<name>A0A8S3X006_PARAO</name>
<gene>
    <name evidence="1" type="ORF">PAPOLLO_LOCUS12563</name>
</gene>
<dbReference type="AlphaFoldDB" id="A0A8S3X006"/>
<evidence type="ECO:0000313" key="2">
    <source>
        <dbReference type="Proteomes" id="UP000691718"/>
    </source>
</evidence>
<comment type="caution">
    <text evidence="1">The sequence shown here is derived from an EMBL/GenBank/DDBJ whole genome shotgun (WGS) entry which is preliminary data.</text>
</comment>